<dbReference type="InterPro" id="IPR000620">
    <property type="entry name" value="EamA_dom"/>
</dbReference>
<name>A0ABP7I8H0_9ACTN</name>
<dbReference type="Gene3D" id="1.20.1250.20">
    <property type="entry name" value="MFS general substrate transporter like domains"/>
    <property type="match status" value="1"/>
</dbReference>
<feature type="transmembrane region" description="Helical" evidence="2">
    <location>
        <begin position="174"/>
        <end position="195"/>
    </location>
</feature>
<dbReference type="EMBL" id="BAABAH010000003">
    <property type="protein sequence ID" value="GAA3812182.1"/>
    <property type="molecule type" value="Genomic_DNA"/>
</dbReference>
<evidence type="ECO:0000256" key="2">
    <source>
        <dbReference type="SAM" id="Phobius"/>
    </source>
</evidence>
<comment type="similarity">
    <text evidence="1">Belongs to the EamA transporter family.</text>
</comment>
<proteinExistence type="inferred from homology"/>
<dbReference type="RefSeq" id="WP_344773576.1">
    <property type="nucleotide sequence ID" value="NZ_BAABAH010000003.1"/>
</dbReference>
<feature type="transmembrane region" description="Helical" evidence="2">
    <location>
        <begin position="60"/>
        <end position="81"/>
    </location>
</feature>
<evidence type="ECO:0000259" key="3">
    <source>
        <dbReference type="Pfam" id="PF00892"/>
    </source>
</evidence>
<feature type="domain" description="EamA" evidence="3">
    <location>
        <begin position="152"/>
        <end position="276"/>
    </location>
</feature>
<keyword evidence="5" id="KW-1185">Reference proteome</keyword>
<feature type="transmembrane region" description="Helical" evidence="2">
    <location>
        <begin position="151"/>
        <end position="168"/>
    </location>
</feature>
<dbReference type="Proteomes" id="UP001501821">
    <property type="component" value="Unassembled WGS sequence"/>
</dbReference>
<sequence length="279" mass="27762">MGVLLALAAALGYGLSDFVGGVAARRSSTWPVALLSQVGGLAGAVVLAAAFAGDPTGGDLGWGALAGIGAGMGTVFLYRGFAGGRMGVVAPVSAVGAAILPVIVGVAVGERPAVLVWLGIVLALPAIWLVARVPDEGRSTDESDAAALRDGVLAGVGFGLLFVAMGQVPEEAGYWPLATGQVTALVAIVVGALLAREAWVPSRRTELWGIVAGILASAAVLSFLLSSQRGLLAVAAVLTSLYPAFTVVLATAALREHVYRTQAVGLVLSGCAVALVAAG</sequence>
<dbReference type="Pfam" id="PF00892">
    <property type="entry name" value="EamA"/>
    <property type="match status" value="1"/>
</dbReference>
<evidence type="ECO:0000256" key="1">
    <source>
        <dbReference type="ARBA" id="ARBA00007362"/>
    </source>
</evidence>
<keyword evidence="2" id="KW-1133">Transmembrane helix</keyword>
<gene>
    <name evidence="4" type="ORF">GCM10022242_13340</name>
</gene>
<protein>
    <submittedName>
        <fullName evidence="4">DMT family transporter</fullName>
    </submittedName>
</protein>
<keyword evidence="2" id="KW-0812">Transmembrane</keyword>
<keyword evidence="2" id="KW-0472">Membrane</keyword>
<organism evidence="4 5">
    <name type="scientific">Nocardioides panacisoli</name>
    <dbReference type="NCBI Taxonomy" id="627624"/>
    <lineage>
        <taxon>Bacteria</taxon>
        <taxon>Bacillati</taxon>
        <taxon>Actinomycetota</taxon>
        <taxon>Actinomycetes</taxon>
        <taxon>Propionibacteriales</taxon>
        <taxon>Nocardioidaceae</taxon>
        <taxon>Nocardioides</taxon>
    </lineage>
</organism>
<dbReference type="InterPro" id="IPR037185">
    <property type="entry name" value="EmrE-like"/>
</dbReference>
<evidence type="ECO:0000313" key="4">
    <source>
        <dbReference type="EMBL" id="GAA3812182.1"/>
    </source>
</evidence>
<dbReference type="InterPro" id="IPR036259">
    <property type="entry name" value="MFS_trans_sf"/>
</dbReference>
<comment type="caution">
    <text evidence="4">The sequence shown here is derived from an EMBL/GenBank/DDBJ whole genome shotgun (WGS) entry which is preliminary data.</text>
</comment>
<feature type="transmembrane region" description="Helical" evidence="2">
    <location>
        <begin position="88"/>
        <end position="108"/>
    </location>
</feature>
<feature type="transmembrane region" description="Helical" evidence="2">
    <location>
        <begin position="231"/>
        <end position="254"/>
    </location>
</feature>
<reference evidence="5" key="1">
    <citation type="journal article" date="2019" name="Int. J. Syst. Evol. Microbiol.">
        <title>The Global Catalogue of Microorganisms (GCM) 10K type strain sequencing project: providing services to taxonomists for standard genome sequencing and annotation.</title>
        <authorList>
            <consortium name="The Broad Institute Genomics Platform"/>
            <consortium name="The Broad Institute Genome Sequencing Center for Infectious Disease"/>
            <person name="Wu L."/>
            <person name="Ma J."/>
        </authorList>
    </citation>
    <scope>NUCLEOTIDE SEQUENCE [LARGE SCALE GENOMIC DNA]</scope>
    <source>
        <strain evidence="5">JCM 16953</strain>
    </source>
</reference>
<dbReference type="SUPFAM" id="SSF103481">
    <property type="entry name" value="Multidrug resistance efflux transporter EmrE"/>
    <property type="match status" value="1"/>
</dbReference>
<feature type="transmembrane region" description="Helical" evidence="2">
    <location>
        <begin position="207"/>
        <end position="225"/>
    </location>
</feature>
<accession>A0ABP7I8H0</accession>
<evidence type="ECO:0000313" key="5">
    <source>
        <dbReference type="Proteomes" id="UP001501821"/>
    </source>
</evidence>
<feature type="transmembrane region" description="Helical" evidence="2">
    <location>
        <begin position="114"/>
        <end position="131"/>
    </location>
</feature>